<evidence type="ECO:0000256" key="4">
    <source>
        <dbReference type="ARBA" id="ARBA00022989"/>
    </source>
</evidence>
<evidence type="ECO:0000313" key="9">
    <source>
        <dbReference type="Proteomes" id="UP000050501"/>
    </source>
</evidence>
<dbReference type="AlphaFoldDB" id="A0A0P6Y642"/>
<keyword evidence="3 6" id="KW-0812">Transmembrane</keyword>
<dbReference type="InterPro" id="IPR044770">
    <property type="entry name" value="MFS_spinster-like"/>
</dbReference>
<dbReference type="PANTHER" id="PTHR23505">
    <property type="entry name" value="SPINSTER"/>
    <property type="match status" value="1"/>
</dbReference>
<comment type="subcellular location">
    <subcellularLocation>
        <location evidence="1">Cell membrane</location>
        <topology evidence="1">Multi-pass membrane protein</topology>
    </subcellularLocation>
</comment>
<gene>
    <name evidence="8" type="ORF">ADN01_06180</name>
</gene>
<feature type="transmembrane region" description="Helical" evidence="6">
    <location>
        <begin position="383"/>
        <end position="406"/>
    </location>
</feature>
<feature type="transmembrane region" description="Helical" evidence="6">
    <location>
        <begin position="256"/>
        <end position="278"/>
    </location>
</feature>
<dbReference type="InterPro" id="IPR036259">
    <property type="entry name" value="MFS_trans_sf"/>
</dbReference>
<keyword evidence="5 6" id="KW-0472">Membrane</keyword>
<feature type="transmembrane region" description="Helical" evidence="6">
    <location>
        <begin position="133"/>
        <end position="156"/>
    </location>
</feature>
<dbReference type="EMBL" id="LGCM01000027">
    <property type="protein sequence ID" value="KPL84974.1"/>
    <property type="molecule type" value="Genomic_DNA"/>
</dbReference>
<evidence type="ECO:0000259" key="7">
    <source>
        <dbReference type="PROSITE" id="PS50850"/>
    </source>
</evidence>
<feature type="transmembrane region" description="Helical" evidence="6">
    <location>
        <begin position="76"/>
        <end position="100"/>
    </location>
</feature>
<sequence>MPSQKTRWIAVWIFFAFMLLHQSDRLLIGPLTVDIMEEFQITQTQMGAVFTGALIVGAVLYPLWGWLYDRYARARLLALASLIWGVTTWFSAVAPTYGWFVASRASTGVDDSSYPGLYSLISDYFGPQVRGKIYGLLQLTMPFGYLLGMVLALLLGGVIGWRAIFYITGSLGIVLAVCIFIWVKDPLRGQSEPEFENLAEIGIYRFEWKIARDLVKKPSLILLFVQGFFGVFPWNVITYWFFAYLEKDRGYAENTILITMVPAILILAAGYPLGGALGDLWFKRTPRGRAYISSIGVIIGAVLLYFTMNVPNQQTGLFMVLLCATALFIPFASPNVLSTVYDVTLPEVRSTANALLSFSESIGSALAPLIAGIIADAFSLQSAILWICLSAWALCFIFFLVTAHFVPRDVQVLRRQMAQRAANEKSAAQAA</sequence>
<dbReference type="STRING" id="229921.ADN01_06180"/>
<dbReference type="PANTHER" id="PTHR23505:SF52">
    <property type="entry name" value="MAJOR FACILITATOR SUPERFAMILY PROTEIN"/>
    <property type="match status" value="1"/>
</dbReference>
<evidence type="ECO:0000256" key="1">
    <source>
        <dbReference type="ARBA" id="ARBA00004651"/>
    </source>
</evidence>
<accession>A0A0P6Y642</accession>
<feature type="transmembrane region" description="Helical" evidence="6">
    <location>
        <begin position="352"/>
        <end position="371"/>
    </location>
</feature>
<feature type="transmembrane region" description="Helical" evidence="6">
    <location>
        <begin position="220"/>
        <end position="244"/>
    </location>
</feature>
<dbReference type="OrthoDB" id="65739at2"/>
<dbReference type="SUPFAM" id="SSF103473">
    <property type="entry name" value="MFS general substrate transporter"/>
    <property type="match status" value="1"/>
</dbReference>
<dbReference type="Pfam" id="PF07690">
    <property type="entry name" value="MFS_1"/>
    <property type="match status" value="1"/>
</dbReference>
<dbReference type="Proteomes" id="UP000050501">
    <property type="component" value="Unassembled WGS sequence"/>
</dbReference>
<dbReference type="Gene3D" id="1.20.1250.20">
    <property type="entry name" value="MFS general substrate transporter like domains"/>
    <property type="match status" value="1"/>
</dbReference>
<feature type="transmembrane region" description="Helical" evidence="6">
    <location>
        <begin position="41"/>
        <end position="64"/>
    </location>
</feature>
<proteinExistence type="predicted"/>
<dbReference type="RefSeq" id="WP_062418437.1">
    <property type="nucleotide sequence ID" value="NZ_DF967974.1"/>
</dbReference>
<feature type="transmembrane region" description="Helical" evidence="6">
    <location>
        <begin position="163"/>
        <end position="183"/>
    </location>
</feature>
<keyword evidence="9" id="KW-1185">Reference proteome</keyword>
<evidence type="ECO:0000256" key="2">
    <source>
        <dbReference type="ARBA" id="ARBA00022448"/>
    </source>
</evidence>
<evidence type="ECO:0000256" key="6">
    <source>
        <dbReference type="SAM" id="Phobius"/>
    </source>
</evidence>
<evidence type="ECO:0000256" key="3">
    <source>
        <dbReference type="ARBA" id="ARBA00022692"/>
    </source>
</evidence>
<dbReference type="GO" id="GO:0022857">
    <property type="term" value="F:transmembrane transporter activity"/>
    <property type="evidence" value="ECO:0007669"/>
    <property type="project" value="InterPro"/>
</dbReference>
<feature type="domain" description="Major facilitator superfamily (MFS) profile" evidence="7">
    <location>
        <begin position="10"/>
        <end position="410"/>
    </location>
</feature>
<dbReference type="InterPro" id="IPR020846">
    <property type="entry name" value="MFS_dom"/>
</dbReference>
<keyword evidence="2" id="KW-0813">Transport</keyword>
<protein>
    <submittedName>
        <fullName evidence="8">MFS transporter</fullName>
    </submittedName>
</protein>
<evidence type="ECO:0000256" key="5">
    <source>
        <dbReference type="ARBA" id="ARBA00023136"/>
    </source>
</evidence>
<feature type="transmembrane region" description="Helical" evidence="6">
    <location>
        <begin position="290"/>
        <end position="308"/>
    </location>
</feature>
<reference evidence="8 9" key="1">
    <citation type="submission" date="2015-07" db="EMBL/GenBank/DDBJ databases">
        <title>Genome sequence of Levilinea saccharolytica DSM 16555.</title>
        <authorList>
            <person name="Hemp J."/>
            <person name="Ward L.M."/>
            <person name="Pace L.A."/>
            <person name="Fischer W.W."/>
        </authorList>
    </citation>
    <scope>NUCLEOTIDE SEQUENCE [LARGE SCALE GENOMIC DNA]</scope>
    <source>
        <strain evidence="8 9">KIBI-1</strain>
    </source>
</reference>
<dbReference type="PROSITE" id="PS50850">
    <property type="entry name" value="MFS"/>
    <property type="match status" value="1"/>
</dbReference>
<evidence type="ECO:0000313" key="8">
    <source>
        <dbReference type="EMBL" id="KPL84974.1"/>
    </source>
</evidence>
<keyword evidence="4 6" id="KW-1133">Transmembrane helix</keyword>
<dbReference type="GO" id="GO:0005886">
    <property type="term" value="C:plasma membrane"/>
    <property type="evidence" value="ECO:0007669"/>
    <property type="project" value="UniProtKB-SubCell"/>
</dbReference>
<dbReference type="InterPro" id="IPR011701">
    <property type="entry name" value="MFS"/>
</dbReference>
<feature type="transmembrane region" description="Helical" evidence="6">
    <location>
        <begin position="315"/>
        <end position="332"/>
    </location>
</feature>
<comment type="caution">
    <text evidence="8">The sequence shown here is derived from an EMBL/GenBank/DDBJ whole genome shotgun (WGS) entry which is preliminary data.</text>
</comment>
<name>A0A0P6Y642_9CHLR</name>
<organism evidence="8 9">
    <name type="scientific">Levilinea saccharolytica</name>
    <dbReference type="NCBI Taxonomy" id="229921"/>
    <lineage>
        <taxon>Bacteria</taxon>
        <taxon>Bacillati</taxon>
        <taxon>Chloroflexota</taxon>
        <taxon>Anaerolineae</taxon>
        <taxon>Anaerolineales</taxon>
        <taxon>Anaerolineaceae</taxon>
        <taxon>Levilinea</taxon>
    </lineage>
</organism>